<dbReference type="Gene3D" id="1.10.8.710">
    <property type="match status" value="1"/>
</dbReference>
<dbReference type="Pfam" id="PF12774">
    <property type="entry name" value="AAA_6"/>
    <property type="match status" value="1"/>
</dbReference>
<keyword evidence="7" id="KW-0067">ATP-binding</keyword>
<keyword evidence="5" id="KW-0677">Repeat</keyword>
<evidence type="ECO:0000256" key="13">
    <source>
        <dbReference type="ARBA" id="ARBA00023273"/>
    </source>
</evidence>
<dbReference type="InterPro" id="IPR041658">
    <property type="entry name" value="AAA_lid_11"/>
</dbReference>
<evidence type="ECO:0000256" key="11">
    <source>
        <dbReference type="ARBA" id="ARBA00023175"/>
    </source>
</evidence>
<dbReference type="InterPro" id="IPR013602">
    <property type="entry name" value="Dynein_heavy_linker"/>
</dbReference>
<dbReference type="FunFam" id="1.10.8.710:FF:000004">
    <property type="entry name" value="Dynein axonemal heavy chain 6"/>
    <property type="match status" value="1"/>
</dbReference>
<dbReference type="InterPro" id="IPR041466">
    <property type="entry name" value="Dynein_AAA5_ext"/>
</dbReference>
<evidence type="ECO:0000256" key="3">
    <source>
        <dbReference type="ARBA" id="ARBA00022490"/>
    </source>
</evidence>
<name>A0AAV7RD11_PLEWA</name>
<feature type="domain" description="AAA+ ATPase" evidence="16">
    <location>
        <begin position="2551"/>
        <end position="2775"/>
    </location>
</feature>
<dbReference type="Gene3D" id="1.20.1270.280">
    <property type="match status" value="1"/>
</dbReference>
<dbReference type="GO" id="GO:0008569">
    <property type="term" value="F:minus-end-directed microtubule motor activity"/>
    <property type="evidence" value="ECO:0007669"/>
    <property type="project" value="InterPro"/>
</dbReference>
<dbReference type="FunFam" id="1.20.920.30:FF:000017">
    <property type="entry name" value="Dynein axonemal heavy chain 14"/>
    <property type="match status" value="1"/>
</dbReference>
<dbReference type="Gene3D" id="3.10.490.20">
    <property type="match status" value="1"/>
</dbReference>
<dbReference type="InterPro" id="IPR024743">
    <property type="entry name" value="Dynein_HC_stalk"/>
</dbReference>
<proteinExistence type="inferred from homology"/>
<dbReference type="GO" id="GO:0005524">
    <property type="term" value="F:ATP binding"/>
    <property type="evidence" value="ECO:0007669"/>
    <property type="project" value="UniProtKB-KW"/>
</dbReference>
<dbReference type="InterPro" id="IPR042219">
    <property type="entry name" value="AAA_lid_11_sf"/>
</dbReference>
<dbReference type="InterPro" id="IPR035699">
    <property type="entry name" value="AAA_6"/>
</dbReference>
<feature type="compositionally biased region" description="Polar residues" evidence="15">
    <location>
        <begin position="277"/>
        <end position="287"/>
    </location>
</feature>
<gene>
    <name evidence="17" type="ORF">NDU88_001579</name>
</gene>
<dbReference type="Pfam" id="PF12777">
    <property type="entry name" value="MT"/>
    <property type="match status" value="1"/>
</dbReference>
<dbReference type="Gene3D" id="1.20.920.30">
    <property type="match status" value="1"/>
</dbReference>
<dbReference type="Pfam" id="PF17857">
    <property type="entry name" value="AAA_lid_1"/>
    <property type="match status" value="1"/>
</dbReference>
<feature type="coiled-coil region" evidence="14">
    <location>
        <begin position="3445"/>
        <end position="3479"/>
    </location>
</feature>
<comment type="caution">
    <text evidence="17">The sequence shown here is derived from an EMBL/GenBank/DDBJ whole genome shotgun (WGS) entry which is preliminary data.</text>
</comment>
<dbReference type="InterPro" id="IPR041228">
    <property type="entry name" value="Dynein_C"/>
</dbReference>
<dbReference type="Pfam" id="PF18199">
    <property type="entry name" value="Dynein_C"/>
    <property type="match status" value="1"/>
</dbReference>
<dbReference type="GO" id="GO:0030286">
    <property type="term" value="C:dynein complex"/>
    <property type="evidence" value="ECO:0007669"/>
    <property type="project" value="UniProtKB-KW"/>
</dbReference>
<comment type="similarity">
    <text evidence="2">Belongs to the dynein heavy chain family.</text>
</comment>
<evidence type="ECO:0000256" key="5">
    <source>
        <dbReference type="ARBA" id="ARBA00022737"/>
    </source>
</evidence>
<dbReference type="InterPro" id="IPR042222">
    <property type="entry name" value="Dynein_2_N"/>
</dbReference>
<dbReference type="InterPro" id="IPR035706">
    <property type="entry name" value="AAA_9"/>
</dbReference>
<dbReference type="InterPro" id="IPR042228">
    <property type="entry name" value="Dynein_linker_3"/>
</dbReference>
<feature type="compositionally biased region" description="Polar residues" evidence="15">
    <location>
        <begin position="757"/>
        <end position="770"/>
    </location>
</feature>
<dbReference type="Pfam" id="PF12781">
    <property type="entry name" value="AAA_9"/>
    <property type="match status" value="1"/>
</dbReference>
<dbReference type="Pfam" id="PF17852">
    <property type="entry name" value="Dynein_AAA_lid"/>
    <property type="match status" value="1"/>
</dbReference>
<dbReference type="FunFam" id="3.40.50.300:FF:001810">
    <property type="entry name" value="Cytoplasmic dynein 2 heavy chain 1"/>
    <property type="match status" value="1"/>
</dbReference>
<dbReference type="Gene3D" id="1.20.920.20">
    <property type="match status" value="1"/>
</dbReference>
<dbReference type="InterPro" id="IPR004273">
    <property type="entry name" value="Dynein_heavy_D6_P-loop"/>
</dbReference>
<dbReference type="Gene3D" id="1.20.58.1120">
    <property type="match status" value="1"/>
</dbReference>
<dbReference type="Gene3D" id="1.10.8.1220">
    <property type="match status" value="1"/>
</dbReference>
<dbReference type="InterPro" id="IPR025662">
    <property type="entry name" value="Sigma_54_int_dom_ATP-bd_1"/>
</dbReference>
<organism evidence="17 18">
    <name type="scientific">Pleurodeles waltl</name>
    <name type="common">Iberian ribbed newt</name>
    <dbReference type="NCBI Taxonomy" id="8319"/>
    <lineage>
        <taxon>Eukaryota</taxon>
        <taxon>Metazoa</taxon>
        <taxon>Chordata</taxon>
        <taxon>Craniata</taxon>
        <taxon>Vertebrata</taxon>
        <taxon>Euteleostomi</taxon>
        <taxon>Amphibia</taxon>
        <taxon>Batrachia</taxon>
        <taxon>Caudata</taxon>
        <taxon>Salamandroidea</taxon>
        <taxon>Salamandridae</taxon>
        <taxon>Pleurodelinae</taxon>
        <taxon>Pleurodeles</taxon>
    </lineage>
</organism>
<dbReference type="Gene3D" id="3.20.180.20">
    <property type="entry name" value="Dynein heavy chain, N-terminal domain 2"/>
    <property type="match status" value="1"/>
</dbReference>
<evidence type="ECO:0000259" key="16">
    <source>
        <dbReference type="SMART" id="SM00382"/>
    </source>
</evidence>
<dbReference type="Gene3D" id="1.20.140.100">
    <property type="entry name" value="Dynein heavy chain, N-terminal domain 2"/>
    <property type="match status" value="1"/>
</dbReference>
<reference evidence="17" key="1">
    <citation type="journal article" date="2022" name="bioRxiv">
        <title>Sequencing and chromosome-scale assembly of the giantPleurodeles waltlgenome.</title>
        <authorList>
            <person name="Brown T."/>
            <person name="Elewa A."/>
            <person name="Iarovenko S."/>
            <person name="Subramanian E."/>
            <person name="Araus A.J."/>
            <person name="Petzold A."/>
            <person name="Susuki M."/>
            <person name="Suzuki K.-i.T."/>
            <person name="Hayashi T."/>
            <person name="Toyoda A."/>
            <person name="Oliveira C."/>
            <person name="Osipova E."/>
            <person name="Leigh N.D."/>
            <person name="Simon A."/>
            <person name="Yun M.H."/>
        </authorList>
    </citation>
    <scope>NUCLEOTIDE SEQUENCE</scope>
    <source>
        <strain evidence="17">20211129_DDA</strain>
        <tissue evidence="17">Liver</tissue>
    </source>
</reference>
<dbReference type="FunFam" id="3.40.50.300:FF:000049">
    <property type="entry name" value="Dynein, axonemal, heavy chain 5"/>
    <property type="match status" value="1"/>
</dbReference>
<feature type="domain" description="AAA+ ATPase" evidence="16">
    <location>
        <begin position="1752"/>
        <end position="1853"/>
    </location>
</feature>
<feature type="region of interest" description="Disordered" evidence="15">
    <location>
        <begin position="268"/>
        <end position="289"/>
    </location>
</feature>
<dbReference type="FunFam" id="1.20.920.20:FF:000006">
    <property type="entry name" value="Dynein, axonemal, heavy chain 6"/>
    <property type="match status" value="1"/>
</dbReference>
<dbReference type="InterPro" id="IPR024317">
    <property type="entry name" value="Dynein_heavy_chain_D4_dom"/>
</dbReference>
<protein>
    <recommendedName>
        <fullName evidence="16">AAA+ ATPase domain-containing protein</fullName>
    </recommendedName>
</protein>
<dbReference type="FunFam" id="1.20.58.1120:FF:000007">
    <property type="entry name" value="Dynein heavy chain 4"/>
    <property type="match status" value="1"/>
</dbReference>
<dbReference type="PANTHER" id="PTHR22878:SF64">
    <property type="entry name" value="DYNEIN AXONEMAL HEAVY CHAIN 14"/>
    <property type="match status" value="1"/>
</dbReference>
<accession>A0AAV7RD11</accession>
<evidence type="ECO:0000256" key="12">
    <source>
        <dbReference type="ARBA" id="ARBA00023212"/>
    </source>
</evidence>
<dbReference type="EMBL" id="JANPWB010000009">
    <property type="protein sequence ID" value="KAJ1148753.1"/>
    <property type="molecule type" value="Genomic_DNA"/>
</dbReference>
<dbReference type="GO" id="GO:0045505">
    <property type="term" value="F:dynein intermediate chain binding"/>
    <property type="evidence" value="ECO:0007669"/>
    <property type="project" value="InterPro"/>
</dbReference>
<dbReference type="Pfam" id="PF08393">
    <property type="entry name" value="DHC_N2"/>
    <property type="match status" value="1"/>
</dbReference>
<dbReference type="PROSITE" id="PS00675">
    <property type="entry name" value="SIGMA54_INTERACT_1"/>
    <property type="match status" value="1"/>
</dbReference>
<dbReference type="Gene3D" id="6.10.140.1060">
    <property type="match status" value="1"/>
</dbReference>
<evidence type="ECO:0000313" key="17">
    <source>
        <dbReference type="EMBL" id="KAJ1148753.1"/>
    </source>
</evidence>
<evidence type="ECO:0000256" key="14">
    <source>
        <dbReference type="SAM" id="Coils"/>
    </source>
</evidence>
<keyword evidence="6" id="KW-0547">Nucleotide-binding</keyword>
<keyword evidence="8" id="KW-0243">Dynein</keyword>
<dbReference type="FunFam" id="3.20.180.20:FF:000003">
    <property type="entry name" value="Dynein heavy chain 12, axonemal"/>
    <property type="match status" value="1"/>
</dbReference>
<dbReference type="InterPro" id="IPR026983">
    <property type="entry name" value="DHC"/>
</dbReference>
<keyword evidence="3" id="KW-0963">Cytoplasm</keyword>
<dbReference type="FunFam" id="3.40.50.300:FF:000063">
    <property type="entry name" value="dynein heavy chain 6, axonemal"/>
    <property type="match status" value="1"/>
</dbReference>
<dbReference type="Proteomes" id="UP001066276">
    <property type="component" value="Chromosome 5"/>
</dbReference>
<keyword evidence="4" id="KW-0493">Microtubule</keyword>
<dbReference type="FunFam" id="1.10.287.2620:FF:000001">
    <property type="entry name" value="Cytoplasmic dynein heavy chain 1"/>
    <property type="match status" value="1"/>
</dbReference>
<dbReference type="Gene3D" id="1.10.287.2620">
    <property type="match status" value="1"/>
</dbReference>
<keyword evidence="18" id="KW-1185">Reference proteome</keyword>
<evidence type="ECO:0000313" key="18">
    <source>
        <dbReference type="Proteomes" id="UP001066276"/>
    </source>
</evidence>
<dbReference type="Pfam" id="PF12775">
    <property type="entry name" value="AAA_7"/>
    <property type="match status" value="2"/>
</dbReference>
<sequence length="4848" mass="548641">MPESLDLRPRVSPRLTRDYGRVTLLSRGARREQAGDGHAFHSHWAWQRAFSLTLPASAPTRQQMHLCEDGSTVGGAHLTPGEPSGPLIPMQRRLLSALFAGRIALPNGPCWFTTGTHVGQWAHLPRGTVDSAHISEVQTRYSTNSSNPSLSSIFPYCKTKTCYPKWTALGLTPDVEAAIRNHIDYITGDFTDQRRGTQMFEPRPQEKNLLPRLHCRSESSDVLQMVSQKNIVGKLSVSIKDDRSLQVCLPKPPAGCFAAAAVRSSIYRRDRKRTHSANEGATGTNSPPKLKLEMTYSAERTVDQRQLITASVHEIISNQKMDISEPEADDVMKHILRLRSKLGWQTILPQPPSEVKCCKKSTFKNPLKENLPLKNDGGEFVYGLPRNRNDPKARYNPYDLQVVSANTATRASEYWTISASYVSKITSATNLGSMELLPVMEWLHERQLYNLICNLKVFTQFRLWKAFTVWKMNVHRSKTDNSKKIMFQELFFADELFQGCLHYIQGACEDALVIGRVSSRSDDSAISMVKLDAFHTYALNEFCEVQRKQYTFAQKQLQACRENILGVIKETFLKVAEGEGLLGFAQSGKAEVDGRPKYIQAGEWRRLVGRFARFLKLVDNIWLELLRRLVGTAVQRLLDMLSLSSDVTSKAKKNGIYVEDSKLHTTLNSLKAVEEIQSELKVQKQKRITEEDINKVLVDIKKQKEVKREVAPVFYVNVTLKMATKAHESPEYKELKEDDKQTHGTSRRLQDAASANVKKQVTFRPSSPENVNIPGEISIDSDEDDDLMSESVAQVHLFPTKNDFAWQIETIVDGFEKTIAESVAFSRESDLAMFFSQTVNSRGLPSDHEPAQEDFQTPWPNCELLLGLDPDYQNNVKKLYAIINMSMSQVELYSRSFQRYCSMVDDATCMSMKVSLEKLELSPYDFRTILSKYGEYMSEVKQMNVEHRIHITKVVSLEFQNACLPHLEGVMRIIHTSLPAIARAKNMQLLEAIYISLRKLEKELTTVEEFVEHLTFLGHISSDLPSLEKEYNTVIQLYSVAKDYNIFIPEEELAIYQTLIPSFQRLRSSILICEARKDEDIIKFSGDLDTYISNLRFELMEFKNKVRNPILLHADTFSGVAKEILQNLLEEVEIISNKARSYSSYQDRFGSSIVDMKQSSLDVLLSQKSASAPTSAHVVNTELAEIECDLGLRKVLWESQEEWGKLSTEWKLTLFDNLNVDLIQRDVSRLIHTIFMLEKGLPANDILSSLKQQVMDFKQGLPVIVALRNPFLQQRHWDIIQYTIGRSITKDKNFTLGNLLELKIFQHKDKISDISTTATNEATLEGMLNKVIDLWSKTNFQLAVHQSDNSPMMIIASAEDIMVQLEESQVIISTIKGSRYAGPIKNTVDEWDRKLNLFSHTLEEWMTCQRNWLYLEQIFLAPDIQRQLPSEAKLFSQVDTVWKEIMQRTQNLPNALRAATAAGVLELLQTNNAHLEKVQKSLEDYLEIKRRGFPRFYFLSNEELLDILAESKNPNIVQPHLVKCFENIRGMDIQKQGASLAEVVMIRSAEGETIPLTKKVRVRGSVEQWLGNVESSMFDIVKRLMKSGVSDWNQLEFKKWVLAHPGQVVLVVSQIMFNKECVKSFQSSDSGSEMKRVHAELMNHLEELAEMSADVLHLHQQTTLEALLILYVHCRDILADLIKKKVNSSDDFEWSRQLRYEWNEQNNTCYVVQGSASFVYGYEYLGCSSRLVITPLTDRCWLTLTGALHLHLGGSPAGPAGTGKTETVKDLAKALGKHCVVFNCSEGLDYKMMGKFFSGMAQSGAWCCFDEFNRIDMEVLSVIASQIHTIKAAKDSNAMRFLFEGREIRLNMSCGVFITMNPGYKGRVDLPDNLKSLFRPVAMMVPDYQLIAEIMLFSEGFKSAKSLSGKLVNLYQLASKQLSQQDHYDFGMRAIKTVLIMAGQKKHEFSLKDSKRGLTAHEESLIIIGALQEGNLPKFLAEDVPLFEHIMADLFPGISTKKTNTKRLEKAISVVTHELSLQPWESQTEKVIQFHNQMLARHGVMLVGPSGGGKTTVRKILEKALAILPTLPTDTSMSSSAVQNSSKRGKVETFVINPKCVTLGELYGEIDPNTMEWSDGLLAAAVRKFAKHSNKEHDQEDAKNRPYAGDGVFPSGSTLDNDTEQTEAVGAKYPVETTEHLERAHHRDSFPDWYWIVLDGPVDTIWVENLNTVLDDTRTLCLASSERIRLPQGMRMIFEVDSLAQASPATISRCAMVYMDPVDLGWQPYMRTWISRVSTKITSAGAQFLHTLFAKSMEEGLNFVHRHRKMQPLPAQEIGIVMNLCRILDAFFDFISRNGGFGESSSSNDVSGRSSLTPRMLSATSFRSFNQINKSFEQSMIDGNGGMKEREEPKWFLENNPEKLTTLLGKLYVFAFTWAVGGVLKREDEHEGDLLIGLKARDEALLNVTYDFNTFVHDMFEGDRTLGIHMPTGDKSIFDYFVDLQTGNFVPWEELVPSTQSLIEKGSTSFSESLMSKKNGNHQRQLASFQNLIPTIDTVRYTFLSSLLLTNKHPVLIIGDSGVGKSTIIQNMLKRLQKPGELLIKPGTILGDVFLHNEVKKTSLLQSLSSLAVNLTGDDSMIRPHTGDTEISLASIDAESLVYGSPQLSKRTKGIIVSAIQFGAHTSAARTQAQIISKLSRKGKDTLGAPRFRKVAVFIDDLNMPVPEQYGAQPPLELIRQFLELGGFFDTKQLSWKHIQDVSLIAACAPPGGGRNEISPRLLKHFCILALPQPSIQSLQHIFQIQLGIYLQHNDFLPDVLKCRDLLASASIAIYYKMCHSMLPTPAKCHYTFNLRDLFKVLQGLLQASESVIISKESTAQFFLHEATRVFHDRLVGGPDREMFYQFLSDELHNYFKVSWSKETLMKDPVIYVDFLDMNTPVENRIYRPVTNHKKLVSTMEEYRIRMTMNSASAETPHVFFYEAVQHITRAARVFKQPGGHMMLVGLDGTGKVTSATMACYISGCSLYRLSITRNYSHMDFREDLKKAYKQTGLRGQSTVFLITDSDIVKESFMEDLNSILNSGELPDLFDNEELDNIVMELKGEAMQANCSENRQSVISFFLQRVHSKLHIVLATSPAGLTFRQHCRNHPAIVNCCTIDWYDKWPEEALLNVAHSYLGQEDFVNDNQDVKERIAQVCVEIHKGVSAKSAQYLEETRRYNYITPSNYLGFIKTFTNILQAKKTKTLTDRDRFHNGLSKLLQATSMVEIMQEELVALGPQIEQTSKDIEELMMKLKRDSLVVEQVRAIVKQDEEIMTEETNTVQEYAEQAMKELDDVLPVLQQAVSALGSLHKADISEIRVYTHPPNLVLSVMNAVCTLLQKKPDWATAKLLLGDSGFLKTLVNLDKDSLPEKVFQQLKRFSKTPDFNPYKVGMVSTACRSLCQWVLALEHYHEVQKTVEPKQLRVAEAQAALKVTQERLKEKQNSLSKVENHQQSLETQYAESVAQKALLADRKQLTTQRLQRASILITALDDEKGRWKESVEKLDQRLKGIVGDILVSAAFIVYGGVFTAGYRQALVDEWLKLCDNHSVPVSADYSLIRIMAETNEVRKWQNEGLPPDQYSTENAILVKNGQRWPLLIDPHGQAYKWICQMEGEKLHQVQASDAGFMKTVENAIRFGEPVLLQDVAEVLDPSLKPILSKEIYRRGGQDYIKIGDSEIEYNHNFRLYLTTQVPSPHFLPAVCIMVAIINFTVTFKGLQDQLLSSVIIHEQPQLEQQRCHLLESIAEDLSTLLELENKSLTLLQKTEGHILDDKDLIETLQRSKVTSRAIVKRIEASGKTEATIEEARKNYLPIATRGAVLYFVVADLIQLSYMYQFPMDWFHQIFVDSIASVSDVKEPVTSSEKQTFVSGTDQTLNLHKSVTAEDNEKRCSGEVDHFQAHLQNIIDALTGNVYKVVSSALFTEHQLCFSFLLCSTIMKNNRRENQPQTDTFGFLPENEWDIFLHSALLANMMGTKQHSKNKEAVVVLEGPTWVIDAAWKQCQYISTHMEAFSFLCQSLASNTSQWECFMRNGNVYHFLNTPYYSASSVSSAMVCDANKEEMPEVNEETKDSETFFKWEKLSSFQKLVLIKILRPECLTSAVREFIIEKMGPRYLQSGGINLKEVYKESNATTPLIFILSPGTDPAAHLQRLALETRGSTLHLDMVSLGQGQGAKAEELIKKAQILKGRWVFLQNCHLAASFMPRLRTIVDSFTNPSTSMDPQFRLWLSSKPDPSFPVPILQKSFKMAVEQPKGLKGKLLQTFGSSGSGEVTETNFEKGERRPSWKRLLFSLCFFNAVVIERRKYGALGWNIPYEFTSSDLEVSMQMLAMLLESQREIPWQAVHYLTGEVVYGGRVTDNWDRRCLLSILDTFYNPAMLQEDYAFSDDRVYRPVLETASLQDCVSYLQSLPDTDSPNIFGMHPNAERAFLESQTTVFLDTIITVQPRMEMNNLVARGGKGQDEVVLDIVSNILNQLPQTVEGNPAEEVTENGTQFTLGRLMSGHLWNTLVKASTGNDSLINSALITVLRQEIDRFNQLLSVVHQSLRSLQQAIRGEILLTEGLEEVYNSLANLKVPTFWQQHSYESCKSLGSWVEDLIQRVDFFSTWAKQVIECVKLRCSLLTDPQKKTKTSVTEEDVEESSSKAVEQPGSFWLSGFFFPQGFLTAVLQNYARAKGISVDSLEFLHHVQPVNTNVEQILDVKKKHNVTEMAFKGSSSPAEGVLVFGLYLDGARWNPEVGALEDSELRDRFYPLPEIHFVPQQIINETGNIDSNEKNTCYECPLYRTPQRAGILSSTGLSTNFVTTINLPTRITARHWITRGVALLCQLDD</sequence>
<dbReference type="InterPro" id="IPR043160">
    <property type="entry name" value="Dynein_C_barrel"/>
</dbReference>
<feature type="compositionally biased region" description="Basic and acidic residues" evidence="15">
    <location>
        <begin position="727"/>
        <end position="742"/>
    </location>
</feature>
<feature type="region of interest" description="Disordered" evidence="15">
    <location>
        <begin position="2133"/>
        <end position="2162"/>
    </location>
</feature>
<keyword evidence="11" id="KW-0505">Motor protein</keyword>
<keyword evidence="9 14" id="KW-0175">Coiled coil</keyword>
<dbReference type="SUPFAM" id="SSF52540">
    <property type="entry name" value="P-loop containing nucleoside triphosphate hydrolases"/>
    <property type="match status" value="4"/>
</dbReference>
<dbReference type="GO" id="GO:0051959">
    <property type="term" value="F:dynein light intermediate chain binding"/>
    <property type="evidence" value="ECO:0007669"/>
    <property type="project" value="InterPro"/>
</dbReference>
<evidence type="ECO:0000256" key="1">
    <source>
        <dbReference type="ARBA" id="ARBA00004430"/>
    </source>
</evidence>
<dbReference type="Gene3D" id="3.40.50.300">
    <property type="entry name" value="P-loop containing nucleotide triphosphate hydrolases"/>
    <property type="match status" value="6"/>
</dbReference>
<feature type="domain" description="AAA+ ATPase" evidence="16">
    <location>
        <begin position="2040"/>
        <end position="2250"/>
    </location>
</feature>
<evidence type="ECO:0000256" key="2">
    <source>
        <dbReference type="ARBA" id="ARBA00008887"/>
    </source>
</evidence>
<keyword evidence="10" id="KW-0969">Cilium</keyword>
<dbReference type="FunFam" id="1.20.140.100:FF:000004">
    <property type="entry name" value="Dynein axonemal heavy chain 6"/>
    <property type="match status" value="1"/>
</dbReference>
<dbReference type="GO" id="GO:0007018">
    <property type="term" value="P:microtubule-based movement"/>
    <property type="evidence" value="ECO:0007669"/>
    <property type="project" value="InterPro"/>
</dbReference>
<dbReference type="Gene3D" id="1.10.472.130">
    <property type="match status" value="1"/>
</dbReference>
<evidence type="ECO:0000256" key="6">
    <source>
        <dbReference type="ARBA" id="ARBA00022741"/>
    </source>
</evidence>
<dbReference type="PANTHER" id="PTHR22878">
    <property type="entry name" value="DYNEIN HEAVY CHAIN 6, AXONEMAL-LIKE-RELATED"/>
    <property type="match status" value="1"/>
</dbReference>
<dbReference type="InterPro" id="IPR003593">
    <property type="entry name" value="AAA+_ATPase"/>
</dbReference>
<dbReference type="Gene3D" id="1.10.8.720">
    <property type="entry name" value="Region D6 of dynein motor"/>
    <property type="match status" value="1"/>
</dbReference>
<dbReference type="Pfam" id="PF12780">
    <property type="entry name" value="AAA_8"/>
    <property type="match status" value="1"/>
</dbReference>
<keyword evidence="12" id="KW-0206">Cytoskeleton</keyword>
<dbReference type="SMART" id="SM00382">
    <property type="entry name" value="AAA"/>
    <property type="match status" value="3"/>
</dbReference>
<evidence type="ECO:0000256" key="4">
    <source>
        <dbReference type="ARBA" id="ARBA00022701"/>
    </source>
</evidence>
<feature type="compositionally biased region" description="Basic and acidic residues" evidence="15">
    <location>
        <begin position="2133"/>
        <end position="2144"/>
    </location>
</feature>
<dbReference type="FunFam" id="3.40.50.300:FF:000320">
    <property type="entry name" value="Dynein, axonemal, heavy chain 5"/>
    <property type="match status" value="1"/>
</dbReference>
<dbReference type="Pfam" id="PF03028">
    <property type="entry name" value="Dynein_heavy"/>
    <property type="match status" value="1"/>
</dbReference>
<evidence type="ECO:0000256" key="15">
    <source>
        <dbReference type="SAM" id="MobiDB-lite"/>
    </source>
</evidence>
<dbReference type="InterPro" id="IPR027417">
    <property type="entry name" value="P-loop_NTPase"/>
</dbReference>
<comment type="subcellular location">
    <subcellularLocation>
        <location evidence="1">Cytoplasm</location>
        <location evidence="1">Cytoskeleton</location>
        <location evidence="1">Cilium axoneme</location>
    </subcellularLocation>
</comment>
<keyword evidence="13" id="KW-0966">Cell projection</keyword>
<dbReference type="GO" id="GO:0005874">
    <property type="term" value="C:microtubule"/>
    <property type="evidence" value="ECO:0007669"/>
    <property type="project" value="UniProtKB-KW"/>
</dbReference>
<dbReference type="InterPro" id="IPR041589">
    <property type="entry name" value="DNAH3_AAA_lid_1"/>
</dbReference>
<evidence type="ECO:0000256" key="10">
    <source>
        <dbReference type="ARBA" id="ARBA00023069"/>
    </source>
</evidence>
<evidence type="ECO:0000256" key="7">
    <source>
        <dbReference type="ARBA" id="ARBA00022840"/>
    </source>
</evidence>
<feature type="region of interest" description="Disordered" evidence="15">
    <location>
        <begin position="727"/>
        <end position="775"/>
    </location>
</feature>
<dbReference type="Pfam" id="PF18198">
    <property type="entry name" value="AAA_lid_11"/>
    <property type="match status" value="1"/>
</dbReference>
<dbReference type="InterPro" id="IPR043157">
    <property type="entry name" value="Dynein_AAA1S"/>
</dbReference>
<evidence type="ECO:0000256" key="9">
    <source>
        <dbReference type="ARBA" id="ARBA00023054"/>
    </source>
</evidence>
<dbReference type="GO" id="GO:0005930">
    <property type="term" value="C:axoneme"/>
    <property type="evidence" value="ECO:0007669"/>
    <property type="project" value="UniProtKB-SubCell"/>
</dbReference>
<dbReference type="FunFam" id="1.10.8.720:FF:000001">
    <property type="entry name" value="dynein heavy chain 7, axonemal"/>
    <property type="match status" value="1"/>
</dbReference>
<evidence type="ECO:0000256" key="8">
    <source>
        <dbReference type="ARBA" id="ARBA00023017"/>
    </source>
</evidence>
<dbReference type="FunFam" id="3.10.490.20:FF:000005">
    <property type="entry name" value="Dynein axonemal heavy chain 6"/>
    <property type="match status" value="1"/>
</dbReference>